<organism evidence="1 2">
    <name type="scientific">Symbiobacterium thermophilum</name>
    <dbReference type="NCBI Taxonomy" id="2734"/>
    <lineage>
        <taxon>Bacteria</taxon>
        <taxon>Bacillati</taxon>
        <taxon>Bacillota</taxon>
        <taxon>Clostridia</taxon>
        <taxon>Eubacteriales</taxon>
        <taxon>Symbiobacteriaceae</taxon>
        <taxon>Symbiobacterium</taxon>
    </lineage>
</organism>
<gene>
    <name evidence="1" type="ORF">CWE10_11540</name>
</gene>
<dbReference type="EMBL" id="PIUK01000112">
    <property type="protein sequence ID" value="MBY6276821.1"/>
    <property type="molecule type" value="Genomic_DNA"/>
</dbReference>
<comment type="caution">
    <text evidence="1">The sequence shown here is derived from an EMBL/GenBank/DDBJ whole genome shotgun (WGS) entry which is preliminary data.</text>
</comment>
<evidence type="ECO:0000313" key="2">
    <source>
        <dbReference type="Proteomes" id="UP000732377"/>
    </source>
</evidence>
<dbReference type="Pfam" id="PF05866">
    <property type="entry name" value="RusA"/>
    <property type="match status" value="1"/>
</dbReference>
<protein>
    <submittedName>
        <fullName evidence="1">Uncharacterized protein</fullName>
    </submittedName>
</protein>
<accession>A0A953IAW0</accession>
<dbReference type="InterPro" id="IPR036614">
    <property type="entry name" value="RusA-like_sf"/>
</dbReference>
<dbReference type="Proteomes" id="UP000732377">
    <property type="component" value="Unassembled WGS sequence"/>
</dbReference>
<dbReference type="InterPro" id="IPR008822">
    <property type="entry name" value="Endonuclease_RusA-like"/>
</dbReference>
<dbReference type="AlphaFoldDB" id="A0A953IAW0"/>
<proteinExistence type="predicted"/>
<dbReference type="Gene3D" id="3.30.1330.70">
    <property type="entry name" value="Holliday junction resolvase RusA"/>
    <property type="match status" value="1"/>
</dbReference>
<evidence type="ECO:0000313" key="1">
    <source>
        <dbReference type="EMBL" id="MBY6276821.1"/>
    </source>
</evidence>
<name>A0A953IAW0_SYMTR</name>
<dbReference type="GO" id="GO:0000287">
    <property type="term" value="F:magnesium ion binding"/>
    <property type="evidence" value="ECO:0007669"/>
    <property type="project" value="InterPro"/>
</dbReference>
<dbReference type="SUPFAM" id="SSF103084">
    <property type="entry name" value="Holliday junction resolvase RusA"/>
    <property type="match status" value="1"/>
</dbReference>
<dbReference type="RefSeq" id="WP_273379907.1">
    <property type="nucleotide sequence ID" value="NZ_PIUK01000112.1"/>
</dbReference>
<reference evidence="1" key="1">
    <citation type="submission" date="2017-11" db="EMBL/GenBank/DDBJ databases">
        <title>Three new genomes from thermophilic consortium.</title>
        <authorList>
            <person name="Quaggio R."/>
            <person name="Amgarten D."/>
            <person name="Setubal J.C."/>
        </authorList>
    </citation>
    <scope>NUCLEOTIDE SEQUENCE</scope>
    <source>
        <strain evidence="1">ZCTH01-B2</strain>
    </source>
</reference>
<sequence>MAQPRYRHASHRTWSGQTITTSYLPSDHPIWAYRAALREAARQAGLTPLDQPLILSAQFYLPRPKRLLSRRAPDGPIWHTGRPDLSNLIKGLEDALNGTAWMDDSVIVGYGAMGKWYVEKGGQPRTEIQIFLI</sequence>
<dbReference type="GO" id="GO:0006281">
    <property type="term" value="P:DNA repair"/>
    <property type="evidence" value="ECO:0007669"/>
    <property type="project" value="InterPro"/>
</dbReference>
<dbReference type="GO" id="GO:0006310">
    <property type="term" value="P:DNA recombination"/>
    <property type="evidence" value="ECO:0007669"/>
    <property type="project" value="InterPro"/>
</dbReference>